<evidence type="ECO:0000313" key="2">
    <source>
        <dbReference type="Proteomes" id="UP000806378"/>
    </source>
</evidence>
<name>A0A8T0CTE2_CORYI</name>
<protein>
    <submittedName>
        <fullName evidence="1">Uncharacterized protein</fullName>
    </submittedName>
</protein>
<dbReference type="Gramene" id="rna-gnl|WGS:JABURB|Cocit.L1085.1">
    <property type="protein sequence ID" value="cds-KAF7849205.1"/>
    <property type="gene ID" value="gene-BT93_L1085"/>
</dbReference>
<dbReference type="AlphaFoldDB" id="A0A8T0CTE2"/>
<proteinExistence type="predicted"/>
<comment type="caution">
    <text evidence="1">The sequence shown here is derived from an EMBL/GenBank/DDBJ whole genome shotgun (WGS) entry which is preliminary data.</text>
</comment>
<keyword evidence="2" id="KW-1185">Reference proteome</keyword>
<sequence length="111" mass="12796">MCYTVRDPQKGKGREKDIQNFFNKTSTCTCKTFVLHIFHCPRQYVLSKVEHRFCAKQKALLYFASAMRKQCSISVVKPSLPSSLCRFSRLSLHPLNSTSITELGNRKLNNH</sequence>
<evidence type="ECO:0000313" key="1">
    <source>
        <dbReference type="EMBL" id="KAF7849205.1"/>
    </source>
</evidence>
<dbReference type="EMBL" id="MU089839">
    <property type="protein sequence ID" value="KAF7849205.1"/>
    <property type="molecule type" value="Genomic_DNA"/>
</dbReference>
<dbReference type="Proteomes" id="UP000806378">
    <property type="component" value="Unassembled WGS sequence"/>
</dbReference>
<reference evidence="1" key="1">
    <citation type="submission" date="2020-05" db="EMBL/GenBank/DDBJ databases">
        <title>WGS assembly of Corymbia citriodora subspecies variegata.</title>
        <authorList>
            <person name="Barry K."/>
            <person name="Hundley H."/>
            <person name="Shu S."/>
            <person name="Jenkins J."/>
            <person name="Grimwood J."/>
            <person name="Baten A."/>
        </authorList>
    </citation>
    <scope>NUCLEOTIDE SEQUENCE</scope>
    <source>
        <strain evidence="1">CV2-018</strain>
    </source>
</reference>
<gene>
    <name evidence="1" type="ORF">BT93_L1085</name>
</gene>
<accession>A0A8T0CTE2</accession>
<organism evidence="1 2">
    <name type="scientific">Corymbia citriodora subsp. variegata</name>
    <dbReference type="NCBI Taxonomy" id="360336"/>
    <lineage>
        <taxon>Eukaryota</taxon>
        <taxon>Viridiplantae</taxon>
        <taxon>Streptophyta</taxon>
        <taxon>Embryophyta</taxon>
        <taxon>Tracheophyta</taxon>
        <taxon>Spermatophyta</taxon>
        <taxon>Magnoliopsida</taxon>
        <taxon>eudicotyledons</taxon>
        <taxon>Gunneridae</taxon>
        <taxon>Pentapetalae</taxon>
        <taxon>rosids</taxon>
        <taxon>malvids</taxon>
        <taxon>Myrtales</taxon>
        <taxon>Myrtaceae</taxon>
        <taxon>Myrtoideae</taxon>
        <taxon>Eucalypteae</taxon>
        <taxon>Corymbia</taxon>
    </lineage>
</organism>